<evidence type="ECO:0000313" key="3">
    <source>
        <dbReference type="Proteomes" id="UP000006718"/>
    </source>
</evidence>
<dbReference type="GeneTree" id="ENSGT00980000202165"/>
<dbReference type="Proteomes" id="UP000006718">
    <property type="component" value="Chromosome 13"/>
</dbReference>
<proteinExistence type="predicted"/>
<reference evidence="2" key="2">
    <citation type="submission" date="2019-01" db="EMBL/GenBank/DDBJ databases">
        <authorList>
            <person name="Graves T."/>
            <person name="Eichler E.E."/>
            <person name="Wilson R.K."/>
        </authorList>
    </citation>
    <scope>NUCLEOTIDE SEQUENCE [LARGE SCALE GENOMIC DNA]</scope>
    <source>
        <strain evidence="2">17573</strain>
    </source>
</reference>
<keyword evidence="3" id="KW-1185">Reference proteome</keyword>
<dbReference type="VEuPathDB" id="HostDB:ENSMMUG00000059197"/>
<accession>A0A5F7ZQ55</accession>
<name>A0A5F7ZQ55_MACMU</name>
<dbReference type="AlphaFoldDB" id="A0A5F7ZQ55"/>
<feature type="region of interest" description="Disordered" evidence="1">
    <location>
        <begin position="72"/>
        <end position="113"/>
    </location>
</feature>
<feature type="region of interest" description="Disordered" evidence="1">
    <location>
        <begin position="28"/>
        <end position="55"/>
    </location>
</feature>
<organism evidence="2 3">
    <name type="scientific">Macaca mulatta</name>
    <name type="common">Rhesus macaque</name>
    <dbReference type="NCBI Taxonomy" id="9544"/>
    <lineage>
        <taxon>Eukaryota</taxon>
        <taxon>Metazoa</taxon>
        <taxon>Chordata</taxon>
        <taxon>Craniata</taxon>
        <taxon>Vertebrata</taxon>
        <taxon>Euteleostomi</taxon>
        <taxon>Mammalia</taxon>
        <taxon>Eutheria</taxon>
        <taxon>Euarchontoglires</taxon>
        <taxon>Primates</taxon>
        <taxon>Haplorrhini</taxon>
        <taxon>Catarrhini</taxon>
        <taxon>Cercopithecidae</taxon>
        <taxon>Cercopithecinae</taxon>
        <taxon>Macaca</taxon>
    </lineage>
</organism>
<evidence type="ECO:0000256" key="1">
    <source>
        <dbReference type="SAM" id="MobiDB-lite"/>
    </source>
</evidence>
<reference evidence="2" key="3">
    <citation type="submission" date="2025-08" db="UniProtKB">
        <authorList>
            <consortium name="Ensembl"/>
        </authorList>
    </citation>
    <scope>IDENTIFICATION</scope>
    <source>
        <strain evidence="2">17573</strain>
    </source>
</reference>
<reference evidence="2" key="4">
    <citation type="submission" date="2025-09" db="UniProtKB">
        <authorList>
            <consortium name="Ensembl"/>
        </authorList>
    </citation>
    <scope>IDENTIFICATION</scope>
    <source>
        <strain evidence="2">17573</strain>
    </source>
</reference>
<sequence>MEEGEQEGIIHVASGFFLTNFPVHGKMQPAPGRCRSTEHAPGDVNPKRSKLTRPRLRRCPYHALIPPTALRLPVPMHKSPLPAGAGVTSSTPAFVDRGTSPESAGRLPWPPNT</sequence>
<dbReference type="Bgee" id="ENSMMUG00000059197">
    <property type="expression patterns" value="Expressed in ileum and 17 other cell types or tissues"/>
</dbReference>
<protein>
    <submittedName>
        <fullName evidence="2">Uncharacterized protein</fullName>
    </submittedName>
</protein>
<reference evidence="3" key="1">
    <citation type="journal article" date="2007" name="Science">
        <title>Evolutionary and biomedical insights from the rhesus macaque genome.</title>
        <authorList>
            <person name="Gibbs R.A."/>
            <person name="Rogers J."/>
            <person name="Katze M.G."/>
            <person name="Bumgarner R."/>
            <person name="Weinstock G.M."/>
            <person name="Mardis E.R."/>
            <person name="Remington K.A."/>
            <person name="Strausberg R.L."/>
            <person name="Venter J.C."/>
            <person name="Wilson R.K."/>
            <person name="Batzer M.A."/>
            <person name="Bustamante C.D."/>
            <person name="Eichler E.E."/>
            <person name="Hahn M.W."/>
            <person name="Hardison R.C."/>
            <person name="Makova K.D."/>
            <person name="Miller W."/>
            <person name="Milosavljevic A."/>
            <person name="Palermo R.E."/>
            <person name="Siepel A."/>
            <person name="Sikela J.M."/>
            <person name="Attaway T."/>
            <person name="Bell S."/>
            <person name="Bernard K.E."/>
            <person name="Buhay C.J."/>
            <person name="Chandrabose M.N."/>
            <person name="Dao M."/>
            <person name="Davis C."/>
            <person name="Delehaunty K.D."/>
            <person name="Ding Y."/>
            <person name="Dinh H.H."/>
            <person name="Dugan-Rocha S."/>
            <person name="Fulton L.A."/>
            <person name="Gabisi R.A."/>
            <person name="Garner T.T."/>
            <person name="Godfrey J."/>
            <person name="Hawes A.C."/>
            <person name="Hernandez J."/>
            <person name="Hines S."/>
            <person name="Holder M."/>
            <person name="Hume J."/>
            <person name="Jhangiani S.N."/>
            <person name="Joshi V."/>
            <person name="Khan Z.M."/>
            <person name="Kirkness E.F."/>
            <person name="Cree A."/>
            <person name="Fowler R.G."/>
            <person name="Lee S."/>
            <person name="Lewis L.R."/>
            <person name="Li Z."/>
            <person name="Liu Y.-S."/>
            <person name="Moore S.M."/>
            <person name="Muzny D."/>
            <person name="Nazareth L.V."/>
            <person name="Ngo D.N."/>
            <person name="Okwuonu G.O."/>
            <person name="Pai G."/>
            <person name="Parker D."/>
            <person name="Paul H.A."/>
            <person name="Pfannkoch C."/>
            <person name="Pohl C.S."/>
            <person name="Rogers Y.-H.C."/>
            <person name="Ruiz S.J."/>
            <person name="Sabo A."/>
            <person name="Santibanez J."/>
            <person name="Schneider B.W."/>
            <person name="Smith S.M."/>
            <person name="Sodergren E."/>
            <person name="Svatek A.F."/>
            <person name="Utterback T.R."/>
            <person name="Vattathil S."/>
            <person name="Warren W."/>
            <person name="White C.S."/>
            <person name="Chinwalla A.T."/>
            <person name="Feng Y."/>
            <person name="Halpern A.L."/>
            <person name="Hillier L.W."/>
            <person name="Huang X."/>
            <person name="Minx P."/>
            <person name="Nelson J.O."/>
            <person name="Pepin K.H."/>
            <person name="Qin X."/>
            <person name="Sutton G.G."/>
            <person name="Venter E."/>
            <person name="Walenz B.P."/>
            <person name="Wallis J.W."/>
            <person name="Worley K.C."/>
            <person name="Yang S.-P."/>
            <person name="Jones S.M."/>
            <person name="Marra M.A."/>
            <person name="Rocchi M."/>
            <person name="Schein J.E."/>
            <person name="Baertsch R."/>
            <person name="Clarke L."/>
            <person name="Csuros M."/>
            <person name="Glasscock J."/>
            <person name="Harris R.A."/>
            <person name="Havlak P."/>
            <person name="Jackson A.R."/>
            <person name="Jiang H."/>
            <person name="Liu Y."/>
            <person name="Messina D.N."/>
            <person name="Shen Y."/>
            <person name="Song H.X.-Z."/>
            <person name="Wylie T."/>
            <person name="Zhang L."/>
            <person name="Birney E."/>
            <person name="Han K."/>
            <person name="Konkel M.K."/>
            <person name="Lee J."/>
            <person name="Smit A.F.A."/>
            <person name="Ullmer B."/>
            <person name="Wang H."/>
            <person name="Xing J."/>
            <person name="Burhans R."/>
            <person name="Cheng Z."/>
            <person name="Karro J.E."/>
            <person name="Ma J."/>
            <person name="Raney B."/>
            <person name="She X."/>
            <person name="Cox M.J."/>
            <person name="Demuth J.P."/>
            <person name="Dumas L.J."/>
            <person name="Han S.-G."/>
            <person name="Hopkins J."/>
            <person name="Karimpour-Fard A."/>
            <person name="Kim Y.H."/>
            <person name="Pollack J.R."/>
            <person name="Vinar T."/>
            <person name="Addo-Quaye C."/>
            <person name="Degenhardt J."/>
            <person name="Denby A."/>
            <person name="Hubisz M.J."/>
            <person name="Indap A."/>
            <person name="Kosiol C."/>
            <person name="Lahn B.T."/>
            <person name="Lawson H.A."/>
            <person name="Marklein A."/>
            <person name="Nielsen R."/>
            <person name="Vallender E.J."/>
            <person name="Clark A.G."/>
            <person name="Ferguson B."/>
            <person name="Hernandez R.D."/>
            <person name="Hirani K."/>
            <person name="Kehrer-Sawatzki H."/>
            <person name="Kolb J."/>
            <person name="Patil S."/>
            <person name="Pu L.-L."/>
            <person name="Ren Y."/>
            <person name="Smith D.G."/>
            <person name="Wheeler D.A."/>
            <person name="Schenck I."/>
            <person name="Ball E.V."/>
            <person name="Chen R."/>
            <person name="Cooper D.N."/>
            <person name="Giardine B."/>
            <person name="Hsu F."/>
            <person name="Kent W.J."/>
            <person name="Lesk A."/>
            <person name="Nelson D.L."/>
            <person name="O'brien W.E."/>
            <person name="Pruefer K."/>
            <person name="Stenson P.D."/>
            <person name="Wallace J.C."/>
            <person name="Ke H."/>
            <person name="Liu X.-M."/>
            <person name="Wang P."/>
            <person name="Xiang A.P."/>
            <person name="Yang F."/>
            <person name="Barber G.P."/>
            <person name="Haussler D."/>
            <person name="Karolchik D."/>
            <person name="Kern A.D."/>
            <person name="Kuhn R.M."/>
            <person name="Smith K.E."/>
            <person name="Zwieg A.S."/>
        </authorList>
    </citation>
    <scope>NUCLEOTIDE SEQUENCE [LARGE SCALE GENOMIC DNA]</scope>
    <source>
        <strain evidence="3">17573</strain>
    </source>
</reference>
<dbReference type="InParanoid" id="A0A5F7ZQ55"/>
<dbReference type="Ensembl" id="ENSMMUT00000095872.1">
    <property type="protein sequence ID" value="ENSMMUP00000066765.1"/>
    <property type="gene ID" value="ENSMMUG00000059197.1"/>
</dbReference>
<evidence type="ECO:0000313" key="2">
    <source>
        <dbReference type="Ensembl" id="ENSMMUP00000066765.1"/>
    </source>
</evidence>